<name>A0AA39JIG9_ARMTA</name>
<comment type="caution">
    <text evidence="2">The sequence shown here is derived from an EMBL/GenBank/DDBJ whole genome shotgun (WGS) entry which is preliminary data.</text>
</comment>
<evidence type="ECO:0000313" key="2">
    <source>
        <dbReference type="EMBL" id="KAK0443039.1"/>
    </source>
</evidence>
<dbReference type="RefSeq" id="XP_060324533.1">
    <property type="nucleotide sequence ID" value="XM_060478317.1"/>
</dbReference>
<feature type="region of interest" description="Disordered" evidence="1">
    <location>
        <begin position="861"/>
        <end position="907"/>
    </location>
</feature>
<keyword evidence="3" id="KW-1185">Reference proteome</keyword>
<evidence type="ECO:0000313" key="3">
    <source>
        <dbReference type="Proteomes" id="UP001175211"/>
    </source>
</evidence>
<dbReference type="GeneID" id="85361865"/>
<protein>
    <submittedName>
        <fullName evidence="2">Uncharacterized protein</fullName>
    </submittedName>
</protein>
<dbReference type="EMBL" id="JAUEPS010000061">
    <property type="protein sequence ID" value="KAK0443039.1"/>
    <property type="molecule type" value="Genomic_DNA"/>
</dbReference>
<gene>
    <name evidence="2" type="ORF">EV420DRAFT_1649464</name>
</gene>
<reference evidence="2" key="1">
    <citation type="submission" date="2023-06" db="EMBL/GenBank/DDBJ databases">
        <authorList>
            <consortium name="Lawrence Berkeley National Laboratory"/>
            <person name="Ahrendt S."/>
            <person name="Sahu N."/>
            <person name="Indic B."/>
            <person name="Wong-Bajracharya J."/>
            <person name="Merenyi Z."/>
            <person name="Ke H.-M."/>
            <person name="Monk M."/>
            <person name="Kocsube S."/>
            <person name="Drula E."/>
            <person name="Lipzen A."/>
            <person name="Balint B."/>
            <person name="Henrissat B."/>
            <person name="Andreopoulos B."/>
            <person name="Martin F.M."/>
            <person name="Harder C.B."/>
            <person name="Rigling D."/>
            <person name="Ford K.L."/>
            <person name="Foster G.D."/>
            <person name="Pangilinan J."/>
            <person name="Papanicolaou A."/>
            <person name="Barry K."/>
            <person name="LaButti K."/>
            <person name="Viragh M."/>
            <person name="Koriabine M."/>
            <person name="Yan M."/>
            <person name="Riley R."/>
            <person name="Champramary S."/>
            <person name="Plett K.L."/>
            <person name="Tsai I.J."/>
            <person name="Slot J."/>
            <person name="Sipos G."/>
            <person name="Plett J."/>
            <person name="Nagy L.G."/>
            <person name="Grigoriev I.V."/>
        </authorList>
    </citation>
    <scope>NUCLEOTIDE SEQUENCE</scope>
    <source>
        <strain evidence="2">CCBAS 213</strain>
    </source>
</reference>
<proteinExistence type="predicted"/>
<dbReference type="Proteomes" id="UP001175211">
    <property type="component" value="Unassembled WGS sequence"/>
</dbReference>
<sequence length="1395" mass="159535">MDSNTAPRPIPTIHLPALQSSPPTQHLPGDLLGFPDPPAPLVFPVDPADISNTDSRKVTRLWPSCIPLFTFTEHSCLQERKDRIIQVLKLSKNKRLRNNLRTTSDRVLKYNQYTETFSEETGMLDRLLTSVFACTTFTKDVVYKMDENIYQRLHTRLTTRRAIASSSLNSFGYSDFKVPTWAINTAKGLTANDFEIYALQYRIRVEHFLHMLDFVHDWSKLRTRVYLDENLLETVQRSADRARLEKRDYYLPVVPPITYSNPIKSKTSCQASASDLSGEGVHYAATRDTERHPSNLQAAERRGRHENLHTADYRGQIPADLYKRNPSLDKALVGKSVYHGCSPSNPDSGQGGDNGDRLVSCRSSYNQRIPACYVHSERTSVRFDTTFKPMNVPPCSSNPDTRVSCENKFNNTPTLNHNTGIPILHSPTKNEVRTFRIASNTPCIPFSKKGLPRKVRRHIDKVERQRQRENRRRPNLPLEETRPLFCYTSFRKKTMTVEARVYYFHLDIPRVIMDSGLDMAFAFHKAFKMVFIWPKVRKKINLNRQVIERTRQTESRSHKQHLGRHGMEVETPIASAIDGEHRNEVYVLFDTSQFTKLQSHRRTQKAYCRSKHRSVPGDIRAKKYIVILAKPKPAAGRDNRFLSVSFASSTNAPTIPIMLEATATERDSKRLLTNCPQSVEFNATSLRAMPEKTECDQLHRSVQLNTSSNGVPFHIFIMRIGVSRISPFGNSQTGLLMCSTDVAPTVAQTEVHTSLSIAQHRRRIIHASGSDHEAISIPLEFPTNRKRHHQKRNQLTGPMRQLDDQIRDPGINIQGMVEINIILDNEAGYSYVWWKDSKPGTVSRVNEPILVLITQRKEGRGDQHHQYHSHFGNNSEPGTTKADSPCYHRTMEPSSMHASPKRPSGTSCDRKYFESSINVKPETCHWAQMFRRYLKHYPVQGEVRYLRYRARLSTRVHSLMRQCVLFLEQHASRETRWQQGEDLPCRLIYRLSVFHISNICCSLTAIGNWNTTSPVRIPGKGLYRICRGSRKMKRRPHITPKSWGIRTVRNPHRIAIRIKAQTFPNATSKEFNITTRHELIMAFLHCLPSFTFILADKELGEFLDCRDLRKFQKPQFPAIPTVLWDWDFTTGLGDRQQHVSRIRCSPRLEFLCPLIPESISFPRFSVYPHLSMIAEVAAIKQELRRLLTERPQSVALNTVSWKPNLTENTENKQLKHRVRLITSSNDVPGDNFIMHIAFSPIVPSGHKEASLLAHLTGLAPTAQLPEVDTEVIGRRRCLHTSGNEVNDTETSRQCIKVDTISSVNGTMVEWIRRQNDGAHHQYHSRFGNCSEEPALADSPLHRTKLSSIRVSSGLCLYLPIYMLVIAEQVCHLPNLRLIGSCNSKRPVGNAISEGD</sequence>
<accession>A0AA39JIG9</accession>
<feature type="compositionally biased region" description="Polar residues" evidence="1">
    <location>
        <begin position="871"/>
        <end position="882"/>
    </location>
</feature>
<evidence type="ECO:0000256" key="1">
    <source>
        <dbReference type="SAM" id="MobiDB-lite"/>
    </source>
</evidence>
<feature type="region of interest" description="Disordered" evidence="1">
    <location>
        <begin position="1"/>
        <end position="33"/>
    </location>
</feature>
<organism evidence="2 3">
    <name type="scientific">Armillaria tabescens</name>
    <name type="common">Ringless honey mushroom</name>
    <name type="synonym">Agaricus tabescens</name>
    <dbReference type="NCBI Taxonomy" id="1929756"/>
    <lineage>
        <taxon>Eukaryota</taxon>
        <taxon>Fungi</taxon>
        <taxon>Dikarya</taxon>
        <taxon>Basidiomycota</taxon>
        <taxon>Agaricomycotina</taxon>
        <taxon>Agaricomycetes</taxon>
        <taxon>Agaricomycetidae</taxon>
        <taxon>Agaricales</taxon>
        <taxon>Marasmiineae</taxon>
        <taxon>Physalacriaceae</taxon>
        <taxon>Desarmillaria</taxon>
    </lineage>
</organism>